<evidence type="ECO:0000256" key="8">
    <source>
        <dbReference type="RuleBase" id="RU364141"/>
    </source>
</evidence>
<organism evidence="11 12">
    <name type="scientific">Paraphoma chrysanthemicola</name>
    <dbReference type="NCBI Taxonomy" id="798071"/>
    <lineage>
        <taxon>Eukaryota</taxon>
        <taxon>Fungi</taxon>
        <taxon>Dikarya</taxon>
        <taxon>Ascomycota</taxon>
        <taxon>Pezizomycotina</taxon>
        <taxon>Dothideomycetes</taxon>
        <taxon>Pleosporomycetidae</taxon>
        <taxon>Pleosporales</taxon>
        <taxon>Pleosporineae</taxon>
        <taxon>Phaeosphaeriaceae</taxon>
        <taxon>Paraphoma</taxon>
    </lineage>
</organism>
<feature type="compositionally biased region" description="Basic and acidic residues" evidence="10">
    <location>
        <begin position="243"/>
        <end position="254"/>
    </location>
</feature>
<comment type="caution">
    <text evidence="11">The sequence shown here is derived from an EMBL/GenBank/DDBJ whole genome shotgun (WGS) entry which is preliminary data.</text>
</comment>
<keyword evidence="9" id="KW-0175">Coiled coil</keyword>
<gene>
    <name evidence="8" type="primary">MED4</name>
    <name evidence="11" type="ORF">FB567DRAFT_558078</name>
</gene>
<feature type="region of interest" description="Disordered" evidence="10">
    <location>
        <begin position="116"/>
        <end position="182"/>
    </location>
</feature>
<evidence type="ECO:0000256" key="3">
    <source>
        <dbReference type="ARBA" id="ARBA00020629"/>
    </source>
</evidence>
<dbReference type="Pfam" id="PF10018">
    <property type="entry name" value="Med4"/>
    <property type="match status" value="1"/>
</dbReference>
<evidence type="ECO:0000256" key="7">
    <source>
        <dbReference type="ARBA" id="ARBA00031257"/>
    </source>
</evidence>
<comment type="function">
    <text evidence="8">Component of the Mediator complex, a coactivator involved in the regulated transcription of nearly all RNA polymerase II-dependent genes. Mediator functions as a bridge to convey information from gene-specific regulatory proteins to the basal RNA polymerase II transcription machinery. Mediator is recruited to promoters by direct interactions with regulatory proteins and serves as a scaffold for the assembly of a functional preinitiation complex with RNA polymerase II and the general transcription factors.</text>
</comment>
<evidence type="ECO:0000256" key="10">
    <source>
        <dbReference type="SAM" id="MobiDB-lite"/>
    </source>
</evidence>
<evidence type="ECO:0000313" key="12">
    <source>
        <dbReference type="Proteomes" id="UP000813461"/>
    </source>
</evidence>
<sequence length="294" mass="32785">MEDILSTQFDRVEKALTTLVDSIAAYNPSPQAALDLVAADDQLSQGLDQLARHQANYARIQSLRAEADALEEQLKTSVASLATLRHELFETPATTFPAESRPVHFDELLQFAKNISQHTVPPTYRERAPQASSDQDKEKEDAASSGAPTNGVNTPAHADAMDLTKDTPEDPKDNEKANAGPLDITAEEEVWLKKLHDSKIAWYPWPSDDKIRTGNLYKLMYWQAKGKDTDEFDIYAYEEAERIKNLPEHERPAPEPESAPEAQPVPAEPREPQQPSVPRTAAPRIFSAFDDLDD</sequence>
<feature type="region of interest" description="Disordered" evidence="10">
    <location>
        <begin position="243"/>
        <end position="294"/>
    </location>
</feature>
<dbReference type="GO" id="GO:0006357">
    <property type="term" value="P:regulation of transcription by RNA polymerase II"/>
    <property type="evidence" value="ECO:0007669"/>
    <property type="project" value="InterPro"/>
</dbReference>
<dbReference type="GO" id="GO:0016592">
    <property type="term" value="C:mediator complex"/>
    <property type="evidence" value="ECO:0007669"/>
    <property type="project" value="InterPro"/>
</dbReference>
<dbReference type="PANTHER" id="PTHR13208">
    <property type="entry name" value="MEDIATOR OF RNA POLYMERASE II TRANSCRIPTION SUBUNIT 4"/>
    <property type="match status" value="1"/>
</dbReference>
<proteinExistence type="inferred from homology"/>
<evidence type="ECO:0000256" key="4">
    <source>
        <dbReference type="ARBA" id="ARBA00023015"/>
    </source>
</evidence>
<comment type="similarity">
    <text evidence="2 8">Belongs to the Mediator complex subunit 4 family.</text>
</comment>
<evidence type="ECO:0000256" key="9">
    <source>
        <dbReference type="SAM" id="Coils"/>
    </source>
</evidence>
<keyword evidence="4 8" id="KW-0805">Transcription regulation</keyword>
<comment type="subcellular location">
    <subcellularLocation>
        <location evidence="1 8">Nucleus</location>
    </subcellularLocation>
</comment>
<dbReference type="AlphaFoldDB" id="A0A8K0RDK0"/>
<dbReference type="EMBL" id="JAGMVJ010000004">
    <property type="protein sequence ID" value="KAH7091059.1"/>
    <property type="molecule type" value="Genomic_DNA"/>
</dbReference>
<reference evidence="11" key="1">
    <citation type="journal article" date="2021" name="Nat. Commun.">
        <title>Genetic determinants of endophytism in the Arabidopsis root mycobiome.</title>
        <authorList>
            <person name="Mesny F."/>
            <person name="Miyauchi S."/>
            <person name="Thiergart T."/>
            <person name="Pickel B."/>
            <person name="Atanasova L."/>
            <person name="Karlsson M."/>
            <person name="Huettel B."/>
            <person name="Barry K.W."/>
            <person name="Haridas S."/>
            <person name="Chen C."/>
            <person name="Bauer D."/>
            <person name="Andreopoulos W."/>
            <person name="Pangilinan J."/>
            <person name="LaButti K."/>
            <person name="Riley R."/>
            <person name="Lipzen A."/>
            <person name="Clum A."/>
            <person name="Drula E."/>
            <person name="Henrissat B."/>
            <person name="Kohler A."/>
            <person name="Grigoriev I.V."/>
            <person name="Martin F.M."/>
            <person name="Hacquard S."/>
        </authorList>
    </citation>
    <scope>NUCLEOTIDE SEQUENCE</scope>
    <source>
        <strain evidence="11">MPI-SDFR-AT-0120</strain>
    </source>
</reference>
<evidence type="ECO:0000256" key="6">
    <source>
        <dbReference type="ARBA" id="ARBA00023242"/>
    </source>
</evidence>
<feature type="coiled-coil region" evidence="9">
    <location>
        <begin position="53"/>
        <end position="87"/>
    </location>
</feature>
<dbReference type="OrthoDB" id="1929813at2759"/>
<dbReference type="PANTHER" id="PTHR13208:SF2">
    <property type="entry name" value="MEDIATOR OF RNA POLYMERASE II TRANSCRIPTION SUBUNIT 4"/>
    <property type="match status" value="1"/>
</dbReference>
<protein>
    <recommendedName>
        <fullName evidence="3 8">Mediator of RNA polymerase II transcription subunit 4</fullName>
    </recommendedName>
    <alternativeName>
        <fullName evidence="7 8">Mediator complex subunit 4</fullName>
    </alternativeName>
</protein>
<accession>A0A8K0RDK0</accession>
<keyword evidence="5 8" id="KW-0804">Transcription</keyword>
<name>A0A8K0RDK0_9PLEO</name>
<keyword evidence="6 8" id="KW-0539">Nucleus</keyword>
<feature type="compositionally biased region" description="Basic and acidic residues" evidence="10">
    <location>
        <begin position="124"/>
        <end position="142"/>
    </location>
</feature>
<dbReference type="GO" id="GO:0070847">
    <property type="term" value="C:core mediator complex"/>
    <property type="evidence" value="ECO:0007669"/>
    <property type="project" value="TreeGrafter"/>
</dbReference>
<evidence type="ECO:0000256" key="2">
    <source>
        <dbReference type="ARBA" id="ARBA00009626"/>
    </source>
</evidence>
<evidence type="ECO:0000256" key="1">
    <source>
        <dbReference type="ARBA" id="ARBA00004123"/>
    </source>
</evidence>
<evidence type="ECO:0000256" key="5">
    <source>
        <dbReference type="ARBA" id="ARBA00023163"/>
    </source>
</evidence>
<keyword evidence="8" id="KW-0010">Activator</keyword>
<feature type="compositionally biased region" description="Basic and acidic residues" evidence="10">
    <location>
        <begin position="159"/>
        <end position="176"/>
    </location>
</feature>
<evidence type="ECO:0000313" key="11">
    <source>
        <dbReference type="EMBL" id="KAH7091059.1"/>
    </source>
</evidence>
<keyword evidence="12" id="KW-1185">Reference proteome</keyword>
<dbReference type="InterPro" id="IPR019258">
    <property type="entry name" value="Mediator_Med4"/>
</dbReference>
<dbReference type="GO" id="GO:0003712">
    <property type="term" value="F:transcription coregulator activity"/>
    <property type="evidence" value="ECO:0007669"/>
    <property type="project" value="InterPro"/>
</dbReference>
<comment type="subunit">
    <text evidence="8">Component of the Mediator complex.</text>
</comment>
<dbReference type="Proteomes" id="UP000813461">
    <property type="component" value="Unassembled WGS sequence"/>
</dbReference>